<accession>A0A5E4G3Q8</accession>
<protein>
    <submittedName>
        <fullName evidence="2">PREDICTED: TMV resistance</fullName>
    </submittedName>
</protein>
<organism evidence="2 3">
    <name type="scientific">Prunus dulcis</name>
    <name type="common">Almond</name>
    <name type="synonym">Amygdalus dulcis</name>
    <dbReference type="NCBI Taxonomy" id="3755"/>
    <lineage>
        <taxon>Eukaryota</taxon>
        <taxon>Viridiplantae</taxon>
        <taxon>Streptophyta</taxon>
        <taxon>Embryophyta</taxon>
        <taxon>Tracheophyta</taxon>
        <taxon>Spermatophyta</taxon>
        <taxon>Magnoliopsida</taxon>
        <taxon>eudicotyledons</taxon>
        <taxon>Gunneridae</taxon>
        <taxon>Pentapetalae</taxon>
        <taxon>rosids</taxon>
        <taxon>fabids</taxon>
        <taxon>Rosales</taxon>
        <taxon>Rosaceae</taxon>
        <taxon>Amygdaloideae</taxon>
        <taxon>Amygdaleae</taxon>
        <taxon>Prunus</taxon>
    </lineage>
</organism>
<feature type="domain" description="NB-ARC" evidence="1">
    <location>
        <begin position="1"/>
        <end position="151"/>
    </location>
</feature>
<dbReference type="SUPFAM" id="SSF52540">
    <property type="entry name" value="P-loop containing nucleoside triphosphate hydrolases"/>
    <property type="match status" value="1"/>
</dbReference>
<name>A0A5E4G3Q8_PRUDU</name>
<dbReference type="PROSITE" id="PS51450">
    <property type="entry name" value="LRR"/>
    <property type="match status" value="1"/>
</dbReference>
<sequence>MVGIWGMGGIGKTTLAKAAFNQFGRSFEGSCFLADVRVKAANPGGLVSLQELLLYETLNRSKTKDVGFVDRGTIMIKEKLQHRKLLVIIDDLDKVEQLEALARSHDWFGPGSRIVITTRDKQLLKPNVDDIYVAEEMDEEEALELFIWHAFKGCHVNEEYVELSRRVVSYCRGLPLALKVLASSLATQSKEVWESQLDKLNTIPPEDVVNKLRISYKGLDNKDKDIFLDISCFFIGMDKNYVTQILEGTDEIQGLALNLEISEKASFSAQAFENIRRLKLLQLNYVELTNGYKYLSTNMLWWMCLHGFPLPSIPNQFDQESLVAMDQQNSKLILVWVESKMFIKLKFINVEELILQDCKSLSEVQSSIGDLQRLCKPCILLGSDHAFMSLMHLWSYEVTTVVGSVFECPSTDSHFVPSDLGWEAFYQYPGFQNLADGLGDMVALTWLRADNTAIRQIPSSIVKLNNLRVFSVCGVTGSPSTHLLPPSLNGSLRELALAGCSLTEDAIPRDLRSLISLADLNLGNNGLRRLPSLGGLSKLQKLCLDDCINLTAIPDLPTNLTVLQGIGTSKA</sequence>
<dbReference type="InterPro" id="IPR001611">
    <property type="entry name" value="Leu-rich_rpt"/>
</dbReference>
<dbReference type="Proteomes" id="UP000327085">
    <property type="component" value="Chromosome 6"/>
</dbReference>
<dbReference type="Pfam" id="PF00931">
    <property type="entry name" value="NB-ARC"/>
    <property type="match status" value="1"/>
</dbReference>
<proteinExistence type="predicted"/>
<reference evidence="3" key="1">
    <citation type="journal article" date="2020" name="Plant J.">
        <title>Transposons played a major role in the diversification between the closely related almond and peach genomes: results from the almond genome sequence.</title>
        <authorList>
            <person name="Alioto T."/>
            <person name="Alexiou K.G."/>
            <person name="Bardil A."/>
            <person name="Barteri F."/>
            <person name="Castanera R."/>
            <person name="Cruz F."/>
            <person name="Dhingra A."/>
            <person name="Duval H."/>
            <person name="Fernandez I Marti A."/>
            <person name="Frias L."/>
            <person name="Galan B."/>
            <person name="Garcia J.L."/>
            <person name="Howad W."/>
            <person name="Gomez-Garrido J."/>
            <person name="Gut M."/>
            <person name="Julca I."/>
            <person name="Morata J."/>
            <person name="Puigdomenech P."/>
            <person name="Ribeca P."/>
            <person name="Rubio Cabetas M.J."/>
            <person name="Vlasova A."/>
            <person name="Wirthensohn M."/>
            <person name="Garcia-Mas J."/>
            <person name="Gabaldon T."/>
            <person name="Casacuberta J.M."/>
            <person name="Arus P."/>
        </authorList>
    </citation>
    <scope>NUCLEOTIDE SEQUENCE [LARGE SCALE GENOMIC DNA]</scope>
    <source>
        <strain evidence="3">cv. Texas</strain>
    </source>
</reference>
<dbReference type="InterPro" id="IPR044974">
    <property type="entry name" value="Disease_R_plants"/>
</dbReference>
<dbReference type="PRINTS" id="PR00364">
    <property type="entry name" value="DISEASERSIST"/>
</dbReference>
<dbReference type="EMBL" id="CABIKO010000323">
    <property type="protein sequence ID" value="VVA34238.1"/>
    <property type="molecule type" value="Genomic_DNA"/>
</dbReference>
<dbReference type="Gene3D" id="3.80.10.10">
    <property type="entry name" value="Ribonuclease Inhibitor"/>
    <property type="match status" value="1"/>
</dbReference>
<evidence type="ECO:0000259" key="1">
    <source>
        <dbReference type="Pfam" id="PF00931"/>
    </source>
</evidence>
<dbReference type="GO" id="GO:0043531">
    <property type="term" value="F:ADP binding"/>
    <property type="evidence" value="ECO:0007669"/>
    <property type="project" value="InterPro"/>
</dbReference>
<dbReference type="PANTHER" id="PTHR11017:SF575">
    <property type="entry name" value="ADP-RIBOSYL CYCLASE_CYCLIC ADP-RIBOSE HYDROLASE"/>
    <property type="match status" value="1"/>
</dbReference>
<evidence type="ECO:0000313" key="2">
    <source>
        <dbReference type="EMBL" id="VVA34238.1"/>
    </source>
</evidence>
<dbReference type="InterPro" id="IPR032675">
    <property type="entry name" value="LRR_dom_sf"/>
</dbReference>
<dbReference type="OMA" id="LELFIWH"/>
<dbReference type="AlphaFoldDB" id="A0A5E4G3Q8"/>
<dbReference type="GO" id="GO:0006952">
    <property type="term" value="P:defense response"/>
    <property type="evidence" value="ECO:0007669"/>
    <property type="project" value="InterPro"/>
</dbReference>
<dbReference type="InParanoid" id="A0A5E4G3Q8"/>
<evidence type="ECO:0000313" key="3">
    <source>
        <dbReference type="Proteomes" id="UP000327085"/>
    </source>
</evidence>
<dbReference type="InterPro" id="IPR027417">
    <property type="entry name" value="P-loop_NTPase"/>
</dbReference>
<dbReference type="Gene3D" id="1.10.8.430">
    <property type="entry name" value="Helical domain of apoptotic protease-activating factors"/>
    <property type="match status" value="1"/>
</dbReference>
<dbReference type="SUPFAM" id="SSF52058">
    <property type="entry name" value="L domain-like"/>
    <property type="match status" value="1"/>
</dbReference>
<gene>
    <name evidence="2" type="ORF">ALMOND_2B000569</name>
</gene>
<dbReference type="Gene3D" id="3.40.50.300">
    <property type="entry name" value="P-loop containing nucleotide triphosphate hydrolases"/>
    <property type="match status" value="1"/>
</dbReference>
<dbReference type="Gramene" id="VVA34238">
    <property type="protein sequence ID" value="VVA34238"/>
    <property type="gene ID" value="Prudul26B000569"/>
</dbReference>
<dbReference type="InterPro" id="IPR042197">
    <property type="entry name" value="Apaf_helical"/>
</dbReference>
<dbReference type="InterPro" id="IPR002182">
    <property type="entry name" value="NB-ARC"/>
</dbReference>
<dbReference type="PANTHER" id="PTHR11017">
    <property type="entry name" value="LEUCINE-RICH REPEAT-CONTAINING PROTEIN"/>
    <property type="match status" value="1"/>
</dbReference>